<keyword evidence="1" id="KW-0812">Transmembrane</keyword>
<feature type="transmembrane region" description="Helical" evidence="1">
    <location>
        <begin position="202"/>
        <end position="225"/>
    </location>
</feature>
<feature type="transmembrane region" description="Helical" evidence="1">
    <location>
        <begin position="352"/>
        <end position="373"/>
    </location>
</feature>
<dbReference type="EMBL" id="BMHV01000014">
    <property type="protein sequence ID" value="GGF66593.1"/>
    <property type="molecule type" value="Genomic_DNA"/>
</dbReference>
<feature type="transmembrane region" description="Helical" evidence="1">
    <location>
        <begin position="245"/>
        <end position="266"/>
    </location>
</feature>
<organism evidence="2 3">
    <name type="scientific">Terasakiella brassicae</name>
    <dbReference type="NCBI Taxonomy" id="1634917"/>
    <lineage>
        <taxon>Bacteria</taxon>
        <taxon>Pseudomonadati</taxon>
        <taxon>Pseudomonadota</taxon>
        <taxon>Alphaproteobacteria</taxon>
        <taxon>Rhodospirillales</taxon>
        <taxon>Terasakiellaceae</taxon>
        <taxon>Terasakiella</taxon>
    </lineage>
</organism>
<reference evidence="2" key="1">
    <citation type="journal article" date="2014" name="Int. J. Syst. Evol. Microbiol.">
        <title>Complete genome sequence of Corynebacterium casei LMG S-19264T (=DSM 44701T), isolated from a smear-ripened cheese.</title>
        <authorList>
            <consortium name="US DOE Joint Genome Institute (JGI-PGF)"/>
            <person name="Walter F."/>
            <person name="Albersmeier A."/>
            <person name="Kalinowski J."/>
            <person name="Ruckert C."/>
        </authorList>
    </citation>
    <scope>NUCLEOTIDE SEQUENCE</scope>
    <source>
        <strain evidence="2">CGMCC 1.15254</strain>
    </source>
</reference>
<comment type="caution">
    <text evidence="2">The sequence shown here is derived from an EMBL/GenBank/DDBJ whole genome shotgun (WGS) entry which is preliminary data.</text>
</comment>
<keyword evidence="1" id="KW-1133">Transmembrane helix</keyword>
<feature type="transmembrane region" description="Helical" evidence="1">
    <location>
        <begin position="127"/>
        <end position="147"/>
    </location>
</feature>
<evidence type="ECO:0000313" key="2">
    <source>
        <dbReference type="EMBL" id="GGF66593.1"/>
    </source>
</evidence>
<dbReference type="AlphaFoldDB" id="A0A917C2C0"/>
<keyword evidence="3" id="KW-1185">Reference proteome</keyword>
<feature type="transmembrane region" description="Helical" evidence="1">
    <location>
        <begin position="404"/>
        <end position="421"/>
    </location>
</feature>
<evidence type="ECO:0000313" key="3">
    <source>
        <dbReference type="Proteomes" id="UP000632498"/>
    </source>
</evidence>
<keyword evidence="1" id="KW-0472">Membrane</keyword>
<accession>A0A917C2C0</accession>
<proteinExistence type="predicted"/>
<feature type="transmembrane region" description="Helical" evidence="1">
    <location>
        <begin position="12"/>
        <end position="32"/>
    </location>
</feature>
<gene>
    <name evidence="2" type="ORF">GCM10011332_20900</name>
</gene>
<reference evidence="2" key="2">
    <citation type="submission" date="2020-09" db="EMBL/GenBank/DDBJ databases">
        <authorList>
            <person name="Sun Q."/>
            <person name="Zhou Y."/>
        </authorList>
    </citation>
    <scope>NUCLEOTIDE SEQUENCE</scope>
    <source>
        <strain evidence="2">CGMCC 1.15254</strain>
    </source>
</reference>
<dbReference type="Proteomes" id="UP000632498">
    <property type="component" value="Unassembled WGS sequence"/>
</dbReference>
<protein>
    <submittedName>
        <fullName evidence="2">Uncharacterized protein</fullName>
    </submittedName>
</protein>
<feature type="transmembrane region" description="Helical" evidence="1">
    <location>
        <begin position="317"/>
        <end position="340"/>
    </location>
</feature>
<name>A0A917C2C0_9PROT</name>
<sequence>MLNSKDRKPFIHITTVMLLALIASSAVMWIYLNGPLQGDINNHILTSEKYGIPQSMQERGIEPFMKGQKELGWDGQFYYYISNDLLGVTDIPRHIDSIAYRYQRIGLPLLANIVSKVTFQSWVTPTIYYLTSLLLVILASGAAALFFSERNVNPYYALFWTLGLGTQITLVNGLPDAAADALLILALTSLARGKLKTYGITILLAALSREAYVIIPCSILLGILVREIQINGIKVVYVARELFRIVMQNYVHWIPILLFGAWHVYVRAHFNQSPSSQAHGILGAPLAATFDYLMAGINGDHPKVGPGQAAHKEAAAILSYLLLLFLVAKGSFALVSNEIIKKERNNLNDLRLGVGIAFILIVGLYICFGDTVMFHHTGFLKAANIFIFLLPFMAALSNTRLKKFIISFLVLTVIFHFNLLGDRIAPLGLTSYYAPPQKVEYVDKQPACLTNFSSRLTPSFDFKWLKQAHILEVNTVFENLSDKPFSPYQGAGTVRLSYHWLEKKTNKVLQDGLRTDLPKTLPPGHSLSLDMKIQFPESAGEYILVLSPVQEGCAWFYMVDPSTSIRIPMDIH</sequence>
<evidence type="ECO:0000256" key="1">
    <source>
        <dbReference type="SAM" id="Phobius"/>
    </source>
</evidence>
<feature type="transmembrane region" description="Helical" evidence="1">
    <location>
        <begin position="379"/>
        <end position="397"/>
    </location>
</feature>
<feature type="transmembrane region" description="Helical" evidence="1">
    <location>
        <begin position="177"/>
        <end position="195"/>
    </location>
</feature>
<feature type="transmembrane region" description="Helical" evidence="1">
    <location>
        <begin position="278"/>
        <end position="297"/>
    </location>
</feature>
<dbReference type="RefSeq" id="WP_188664658.1">
    <property type="nucleotide sequence ID" value="NZ_BMHV01000014.1"/>
</dbReference>